<sequence>MKLFNILLLLTLTCVASQNASTTFLGRNCPPDGFDSLNEFDFDEFISARWYAIEQKEVRFQPLDQFYCVYAEYELADFCPFCLGRPKITVFNSARKGSVTGEVRSVNFRAVVPSPRRHPARATVGPRFLPLGLSRSTNYWVVDAGSYADILANEPRPSGTPYEWAIITTGRPNREGADGKCYTRTGMWIFARNSDADLTVMDAVRNRAAELGLDTSQLLPVEHTGCTY</sequence>
<accession>A0A1Z5J9K4</accession>
<dbReference type="EMBL" id="BDSP01000022">
    <property type="protein sequence ID" value="GAX10683.1"/>
    <property type="molecule type" value="Genomic_DNA"/>
</dbReference>
<dbReference type="Proteomes" id="UP000198406">
    <property type="component" value="Unassembled WGS sequence"/>
</dbReference>
<evidence type="ECO:0000313" key="2">
    <source>
        <dbReference type="EMBL" id="GAX10683.1"/>
    </source>
</evidence>
<evidence type="ECO:0000256" key="1">
    <source>
        <dbReference type="SAM" id="SignalP"/>
    </source>
</evidence>
<feature type="signal peptide" evidence="1">
    <location>
        <begin position="1"/>
        <end position="17"/>
    </location>
</feature>
<keyword evidence="1" id="KW-0732">Signal</keyword>
<gene>
    <name evidence="2" type="ORF">FisN_14Lh194</name>
</gene>
<keyword evidence="2" id="KW-0449">Lipoprotein</keyword>
<comment type="caution">
    <text evidence="2">The sequence shown here is derived from an EMBL/GenBank/DDBJ whole genome shotgun (WGS) entry which is preliminary data.</text>
</comment>
<protein>
    <submittedName>
        <fullName evidence="2">Apolipoprotein D and lipocalin family protein</fullName>
    </submittedName>
</protein>
<feature type="chain" id="PRO_5012328700" evidence="1">
    <location>
        <begin position="18"/>
        <end position="228"/>
    </location>
</feature>
<dbReference type="OrthoDB" id="43330at2759"/>
<organism evidence="2 3">
    <name type="scientific">Fistulifera solaris</name>
    <name type="common">Oleaginous diatom</name>
    <dbReference type="NCBI Taxonomy" id="1519565"/>
    <lineage>
        <taxon>Eukaryota</taxon>
        <taxon>Sar</taxon>
        <taxon>Stramenopiles</taxon>
        <taxon>Ochrophyta</taxon>
        <taxon>Bacillariophyta</taxon>
        <taxon>Bacillariophyceae</taxon>
        <taxon>Bacillariophycidae</taxon>
        <taxon>Naviculales</taxon>
        <taxon>Naviculaceae</taxon>
        <taxon>Fistulifera</taxon>
    </lineage>
</organism>
<dbReference type="Gene3D" id="2.40.128.20">
    <property type="match status" value="1"/>
</dbReference>
<dbReference type="PANTHER" id="PTHR10612:SF34">
    <property type="entry name" value="APOLIPOPROTEIN D"/>
    <property type="match status" value="1"/>
</dbReference>
<name>A0A1Z5J9K4_FISSO</name>
<evidence type="ECO:0000313" key="3">
    <source>
        <dbReference type="Proteomes" id="UP000198406"/>
    </source>
</evidence>
<reference evidence="2 3" key="1">
    <citation type="journal article" date="2015" name="Plant Cell">
        <title>Oil accumulation by the oleaginous diatom Fistulifera solaris as revealed by the genome and transcriptome.</title>
        <authorList>
            <person name="Tanaka T."/>
            <person name="Maeda Y."/>
            <person name="Veluchamy A."/>
            <person name="Tanaka M."/>
            <person name="Abida H."/>
            <person name="Marechal E."/>
            <person name="Bowler C."/>
            <person name="Muto M."/>
            <person name="Sunaga Y."/>
            <person name="Tanaka M."/>
            <person name="Yoshino T."/>
            <person name="Taniguchi T."/>
            <person name="Fukuda Y."/>
            <person name="Nemoto M."/>
            <person name="Matsumoto M."/>
            <person name="Wong P.S."/>
            <person name="Aburatani S."/>
            <person name="Fujibuchi W."/>
        </authorList>
    </citation>
    <scope>NUCLEOTIDE SEQUENCE [LARGE SCALE GENOMIC DNA]</scope>
    <source>
        <strain evidence="2 3">JPCC DA0580</strain>
    </source>
</reference>
<proteinExistence type="predicted"/>
<dbReference type="AlphaFoldDB" id="A0A1Z5J9K4"/>
<dbReference type="InterPro" id="IPR012674">
    <property type="entry name" value="Calycin"/>
</dbReference>
<dbReference type="SUPFAM" id="SSF50814">
    <property type="entry name" value="Lipocalins"/>
    <property type="match status" value="1"/>
</dbReference>
<keyword evidence="3" id="KW-1185">Reference proteome</keyword>
<dbReference type="InParanoid" id="A0A1Z5J9K4"/>
<dbReference type="PANTHER" id="PTHR10612">
    <property type="entry name" value="APOLIPOPROTEIN D"/>
    <property type="match status" value="1"/>
</dbReference>